<evidence type="ECO:0000313" key="4">
    <source>
        <dbReference type="Proteomes" id="UP000030302"/>
    </source>
</evidence>
<gene>
    <name evidence="3" type="ORF">LT85_1611</name>
</gene>
<comment type="similarity">
    <text evidence="1">Belongs to the outer membrane factor (OMF) (TC 1.B.17) family.</text>
</comment>
<dbReference type="STRING" id="279058.LT85_1611"/>
<sequence length="465" mass="50826">MFIFLRGRLLPAALLAALAGCASLSQDQGFSDVAALAKPGLGLTPQRANSETERTASQKLVRKLLQKPLSVDDAVQIALLNNRGLQADYEELGIAEASWVQAGRLPNPGFSFGRTRNGDDIKIDRSFSMAVMGLLTLPVTSRIEAQQFQVRKLTTANRILQVAAACRDAYYQSVAANQSVRYQEQVESAAAAGSELAAKMAQAGNFNQLELAREQAFHADAVVQLARSRQLAVAAREQLIRLLGLSAEQAGFKLPQQLPELPRQRPSLQDSEQLAMTQRLDIAASKLEVDGLQKTLGLNRATRFINVLELAYLHNSEPGASRETGYQVSLEIPLFDWGGARVARSESIYMQAAHRLAETALDAQSQVRVSYANYQTAYDLARHYRDQVLPLRKRVSDEYLLRYNGMLSSVFELLADSREQANAVNAAIDASRDFWMAESAMQLALGGPVSPPSVAAKPSVQGKQP</sequence>
<organism evidence="3 4">
    <name type="scientific">Collimonas arenae</name>
    <dbReference type="NCBI Taxonomy" id="279058"/>
    <lineage>
        <taxon>Bacteria</taxon>
        <taxon>Pseudomonadati</taxon>
        <taxon>Pseudomonadota</taxon>
        <taxon>Betaproteobacteria</taxon>
        <taxon>Burkholderiales</taxon>
        <taxon>Oxalobacteraceae</taxon>
        <taxon>Collimonas</taxon>
    </lineage>
</organism>
<dbReference type="KEGG" id="care:LT85_1611"/>
<dbReference type="SUPFAM" id="SSF56954">
    <property type="entry name" value="Outer membrane efflux proteins (OEP)"/>
    <property type="match status" value="1"/>
</dbReference>
<protein>
    <submittedName>
        <fullName evidence="3">Copper tolerance protein</fullName>
    </submittedName>
</protein>
<dbReference type="InterPro" id="IPR003423">
    <property type="entry name" value="OMP_efflux"/>
</dbReference>
<dbReference type="GO" id="GO:0015562">
    <property type="term" value="F:efflux transmembrane transporter activity"/>
    <property type="evidence" value="ECO:0007669"/>
    <property type="project" value="InterPro"/>
</dbReference>
<accession>A0A0A1FAV4</accession>
<dbReference type="OrthoDB" id="8554634at2"/>
<dbReference type="EMBL" id="CP009962">
    <property type="protein sequence ID" value="AIY40769.1"/>
    <property type="molecule type" value="Genomic_DNA"/>
</dbReference>
<dbReference type="AlphaFoldDB" id="A0A0A1FAV4"/>
<keyword evidence="4" id="KW-1185">Reference proteome</keyword>
<evidence type="ECO:0000313" key="3">
    <source>
        <dbReference type="EMBL" id="AIY40769.1"/>
    </source>
</evidence>
<dbReference type="Pfam" id="PF02321">
    <property type="entry name" value="OEP"/>
    <property type="match status" value="1"/>
</dbReference>
<dbReference type="InterPro" id="IPR010131">
    <property type="entry name" value="MdtP/NodT-like"/>
</dbReference>
<dbReference type="HOGENOM" id="CLU_043115_0_0_4"/>
<keyword evidence="2" id="KW-0732">Signal</keyword>
<dbReference type="Proteomes" id="UP000030302">
    <property type="component" value="Chromosome"/>
</dbReference>
<evidence type="ECO:0000256" key="2">
    <source>
        <dbReference type="SAM" id="SignalP"/>
    </source>
</evidence>
<dbReference type="PROSITE" id="PS51257">
    <property type="entry name" value="PROKAR_LIPOPROTEIN"/>
    <property type="match status" value="1"/>
</dbReference>
<evidence type="ECO:0000256" key="1">
    <source>
        <dbReference type="ARBA" id="ARBA00007613"/>
    </source>
</evidence>
<dbReference type="Gene3D" id="1.20.1600.10">
    <property type="entry name" value="Outer membrane efflux proteins (OEP)"/>
    <property type="match status" value="1"/>
</dbReference>
<proteinExistence type="inferred from homology"/>
<dbReference type="RefSeq" id="WP_038487264.1">
    <property type="nucleotide sequence ID" value="NZ_CP009962.1"/>
</dbReference>
<name>A0A0A1FAV4_9BURK</name>
<dbReference type="PANTHER" id="PTHR30203">
    <property type="entry name" value="OUTER MEMBRANE CATION EFFLUX PROTEIN"/>
    <property type="match status" value="1"/>
</dbReference>
<feature type="chain" id="PRO_5001983114" evidence="2">
    <location>
        <begin position="28"/>
        <end position="465"/>
    </location>
</feature>
<dbReference type="PANTHER" id="PTHR30203:SF24">
    <property type="entry name" value="BLR4935 PROTEIN"/>
    <property type="match status" value="1"/>
</dbReference>
<reference evidence="4" key="1">
    <citation type="journal article" date="2014" name="Soil Biol. Biochem.">
        <title>Structure and function of bacterial communities in ageing soils: Insights from the Mendocino ecological staircase.</title>
        <authorList>
            <person name="Uroz S."/>
            <person name="Tech J.J."/>
            <person name="Sawaya N.A."/>
            <person name="Frey-Klett P."/>
            <person name="Leveau J.H.J."/>
        </authorList>
    </citation>
    <scope>NUCLEOTIDE SEQUENCE [LARGE SCALE GENOMIC DNA]</scope>
    <source>
        <strain evidence="4">Cal35</strain>
    </source>
</reference>
<feature type="signal peptide" evidence="2">
    <location>
        <begin position="1"/>
        <end position="27"/>
    </location>
</feature>